<dbReference type="HOGENOM" id="CLU_2316560_0_0_11"/>
<gene>
    <name evidence="2" type="ORF">KCH_71290</name>
</gene>
<proteinExistence type="predicted"/>
<sequence>MVSLLIGVNDTWRRYDSDQHSPVDTWEHEYHLLLTRLHAHCGPRLVLIEPFLVPVTAAQWNWRDDLDPRIQAVRRLAAAHRRPTPGRRRPAEPGGPRDG</sequence>
<evidence type="ECO:0000256" key="1">
    <source>
        <dbReference type="SAM" id="MobiDB-lite"/>
    </source>
</evidence>
<feature type="region of interest" description="Disordered" evidence="1">
    <location>
        <begin position="77"/>
        <end position="99"/>
    </location>
</feature>
<dbReference type="InterPro" id="IPR036514">
    <property type="entry name" value="SGNH_hydro_sf"/>
</dbReference>
<dbReference type="RefSeq" id="WP_341865449.1">
    <property type="nucleotide sequence ID" value="NZ_KK853997.1"/>
</dbReference>
<dbReference type="eggNOG" id="COG2755">
    <property type="taxonomic scope" value="Bacteria"/>
</dbReference>
<dbReference type="AlphaFoldDB" id="A0A066YSX6"/>
<dbReference type="EMBL" id="JNBY01000155">
    <property type="protein sequence ID" value="KDN81035.1"/>
    <property type="molecule type" value="Genomic_DNA"/>
</dbReference>
<comment type="caution">
    <text evidence="2">The sequence shown here is derived from an EMBL/GenBank/DDBJ whole genome shotgun (WGS) entry which is preliminary data.</text>
</comment>
<dbReference type="Gene3D" id="3.40.50.1110">
    <property type="entry name" value="SGNH hydrolase"/>
    <property type="match status" value="1"/>
</dbReference>
<evidence type="ECO:0000313" key="2">
    <source>
        <dbReference type="EMBL" id="KDN81035.1"/>
    </source>
</evidence>
<dbReference type="GO" id="GO:0016787">
    <property type="term" value="F:hydrolase activity"/>
    <property type="evidence" value="ECO:0007669"/>
    <property type="project" value="UniProtKB-KW"/>
</dbReference>
<evidence type="ECO:0000313" key="3">
    <source>
        <dbReference type="Proteomes" id="UP000027178"/>
    </source>
</evidence>
<keyword evidence="3" id="KW-1185">Reference proteome</keyword>
<feature type="compositionally biased region" description="Basic and acidic residues" evidence="1">
    <location>
        <begin position="89"/>
        <end position="99"/>
    </location>
</feature>
<name>A0A066YSX6_9ACTN</name>
<feature type="compositionally biased region" description="Basic residues" evidence="1">
    <location>
        <begin position="77"/>
        <end position="88"/>
    </location>
</feature>
<accession>A0A066YSX6</accession>
<dbReference type="PATRIC" id="fig|1348663.4.peg.6896"/>
<organism evidence="2 3">
    <name type="scientific">Kitasatospora cheerisanensis KCTC 2395</name>
    <dbReference type="NCBI Taxonomy" id="1348663"/>
    <lineage>
        <taxon>Bacteria</taxon>
        <taxon>Bacillati</taxon>
        <taxon>Actinomycetota</taxon>
        <taxon>Actinomycetes</taxon>
        <taxon>Kitasatosporales</taxon>
        <taxon>Streptomycetaceae</taxon>
        <taxon>Kitasatospora</taxon>
    </lineage>
</organism>
<keyword evidence="2" id="KW-0378">Hydrolase</keyword>
<dbReference type="Proteomes" id="UP000027178">
    <property type="component" value="Unassembled WGS sequence"/>
</dbReference>
<protein>
    <submittedName>
        <fullName evidence="2">Lipase/acylhydrolase family protein</fullName>
    </submittedName>
</protein>
<reference evidence="2 3" key="1">
    <citation type="submission" date="2014-05" db="EMBL/GenBank/DDBJ databases">
        <title>Draft Genome Sequence of Kitasatospora cheerisanensis KCTC 2395.</title>
        <authorList>
            <person name="Nam D.H."/>
        </authorList>
    </citation>
    <scope>NUCLEOTIDE SEQUENCE [LARGE SCALE GENOMIC DNA]</scope>
    <source>
        <strain evidence="2 3">KCTC 2395</strain>
    </source>
</reference>
<dbReference type="SUPFAM" id="SSF52266">
    <property type="entry name" value="SGNH hydrolase"/>
    <property type="match status" value="1"/>
</dbReference>